<keyword evidence="1 2" id="KW-0732">Signal</keyword>
<dbReference type="PANTHER" id="PTHR36571:SF1">
    <property type="entry name" value="PROTEIN YGIW"/>
    <property type="match status" value="1"/>
</dbReference>
<protein>
    <submittedName>
        <fullName evidence="3">Uncharacterized protein</fullName>
    </submittedName>
</protein>
<dbReference type="Gene3D" id="2.40.50.200">
    <property type="entry name" value="Bacterial OB-fold"/>
    <property type="match status" value="1"/>
</dbReference>
<dbReference type="InterPro" id="IPR005220">
    <property type="entry name" value="CarO-like"/>
</dbReference>
<proteinExistence type="predicted"/>
<reference evidence="3 4" key="1">
    <citation type="submission" date="2017-02" db="EMBL/GenBank/DDBJ databases">
        <authorList>
            <person name="Peterson S.W."/>
        </authorList>
    </citation>
    <scope>NUCLEOTIDE SEQUENCE [LARGE SCALE GENOMIC DNA]</scope>
    <source>
        <strain evidence="4">type strain: NCCB 100098</strain>
    </source>
</reference>
<evidence type="ECO:0000313" key="4">
    <source>
        <dbReference type="Proteomes" id="UP000189966"/>
    </source>
</evidence>
<evidence type="ECO:0000313" key="3">
    <source>
        <dbReference type="EMBL" id="SKC33277.1"/>
    </source>
</evidence>
<dbReference type="RefSeq" id="WP_235865956.1">
    <property type="nucleotide sequence ID" value="NZ_FUZI01000005.1"/>
</dbReference>
<dbReference type="InterPro" id="IPR036700">
    <property type="entry name" value="BOBF_sf"/>
</dbReference>
<dbReference type="Pfam" id="PF04076">
    <property type="entry name" value="BOF"/>
    <property type="match status" value="1"/>
</dbReference>
<dbReference type="SUPFAM" id="SSF101756">
    <property type="entry name" value="Hypothetical protein YgiW"/>
    <property type="match status" value="1"/>
</dbReference>
<organism evidence="3 4">
    <name type="scientific">Photobacterium piscicola</name>
    <dbReference type="NCBI Taxonomy" id="1378299"/>
    <lineage>
        <taxon>Bacteria</taxon>
        <taxon>Pseudomonadati</taxon>
        <taxon>Pseudomonadota</taxon>
        <taxon>Gammaproteobacteria</taxon>
        <taxon>Vibrionales</taxon>
        <taxon>Vibrionaceae</taxon>
        <taxon>Photobacterium</taxon>
    </lineage>
</organism>
<sequence>MSNKRFAMLLVPAVLLSTSVFATTPPTSATVQPINAVATQQQGFSGPSAGLKTVKAVLDAGMFSDDTPVTLTGHITNSLGDEHYQFTDGTGSITIDIDHDKWFGAQVTPQTKITIQGEIDQEFNHTAIDVNHVRVVG</sequence>
<evidence type="ECO:0000256" key="2">
    <source>
        <dbReference type="SAM" id="SignalP"/>
    </source>
</evidence>
<dbReference type="EMBL" id="FUZI01000005">
    <property type="protein sequence ID" value="SKC33277.1"/>
    <property type="molecule type" value="Genomic_DNA"/>
</dbReference>
<name>A0A1T5I2G7_9GAMM</name>
<evidence type="ECO:0000256" key="1">
    <source>
        <dbReference type="ARBA" id="ARBA00022729"/>
    </source>
</evidence>
<gene>
    <name evidence="3" type="ORF">CZ809_02848</name>
</gene>
<dbReference type="PANTHER" id="PTHR36571">
    <property type="entry name" value="PROTEIN YGIW"/>
    <property type="match status" value="1"/>
</dbReference>
<feature type="signal peptide" evidence="2">
    <location>
        <begin position="1"/>
        <end position="22"/>
    </location>
</feature>
<feature type="chain" id="PRO_5010589950" evidence="2">
    <location>
        <begin position="23"/>
        <end position="137"/>
    </location>
</feature>
<dbReference type="Proteomes" id="UP000189966">
    <property type="component" value="Unassembled WGS sequence"/>
</dbReference>
<dbReference type="AlphaFoldDB" id="A0A1T5I2G7"/>
<accession>A0A1T5I2G7</accession>
<dbReference type="NCBIfam" id="NF033674">
    <property type="entry name" value="stress_OB_fold"/>
    <property type="match status" value="1"/>
</dbReference>